<dbReference type="InterPro" id="IPR013094">
    <property type="entry name" value="AB_hydrolase_3"/>
</dbReference>
<dbReference type="InterPro" id="IPR050300">
    <property type="entry name" value="GDXG_lipolytic_enzyme"/>
</dbReference>
<evidence type="ECO:0000313" key="4">
    <source>
        <dbReference type="Proteomes" id="UP000199012"/>
    </source>
</evidence>
<dbReference type="PANTHER" id="PTHR48081:SF8">
    <property type="entry name" value="ALPHA_BETA HYDROLASE FOLD-3 DOMAIN-CONTAINING PROTEIN-RELATED"/>
    <property type="match status" value="1"/>
</dbReference>
<keyword evidence="1" id="KW-0378">Hydrolase</keyword>
<dbReference type="Proteomes" id="UP000199012">
    <property type="component" value="Unassembled WGS sequence"/>
</dbReference>
<evidence type="ECO:0000259" key="2">
    <source>
        <dbReference type="Pfam" id="PF07859"/>
    </source>
</evidence>
<keyword evidence="4" id="KW-1185">Reference proteome</keyword>
<dbReference type="Pfam" id="PF07859">
    <property type="entry name" value="Abhydrolase_3"/>
    <property type="match status" value="1"/>
</dbReference>
<proteinExistence type="predicted"/>
<dbReference type="Gene3D" id="3.40.50.1820">
    <property type="entry name" value="alpha/beta hydrolase"/>
    <property type="match status" value="1"/>
</dbReference>
<reference evidence="3 4" key="1">
    <citation type="submission" date="2016-10" db="EMBL/GenBank/DDBJ databases">
        <authorList>
            <person name="de Groot N.N."/>
        </authorList>
    </citation>
    <scope>NUCLEOTIDE SEQUENCE [LARGE SCALE GENOMIC DNA]</scope>
    <source>
        <strain evidence="3 4">CGMCC 4.6945</strain>
    </source>
</reference>
<gene>
    <name evidence="3" type="ORF">SAMN05421867_11911</name>
</gene>
<dbReference type="STRING" id="988821.SAMN05421867_11911"/>
<evidence type="ECO:0000313" key="3">
    <source>
        <dbReference type="EMBL" id="SFB37994.1"/>
    </source>
</evidence>
<sequence>MTAADGQGERPTVGDLVAVREGPGAGLVVDPVLAERLPLLTGIGGRGPVSHTVDELARLEAYHAPVEGYRPPAADVQDLRVPGPHGDVPVRVYRPAGGGPATRGLVWLHGGGFGAGTLDWPEGDVVAREVGAAAGAVVVSVDYRLATANVHFPVPHDDVRAAWAWAVGEDGPGASLPWALGGASAGGNLALGVAQRLRDERGSVPAALLLAYPWLHHELPAATPDLAERLARLPDPLRITREGCRAMNAAYLGPHAPDEPYATPALGRLDRLPPTLVLLSELDDLRPSGELVADEIADAGGEVAVVVEHGAPHGHLNVAGLPTAVRSNRTMAEHLLRWTS</sequence>
<feature type="domain" description="Alpha/beta hydrolase fold-3" evidence="2">
    <location>
        <begin position="105"/>
        <end position="315"/>
    </location>
</feature>
<dbReference type="InterPro" id="IPR029058">
    <property type="entry name" value="AB_hydrolase_fold"/>
</dbReference>
<dbReference type="SUPFAM" id="SSF53474">
    <property type="entry name" value="alpha/beta-Hydrolases"/>
    <property type="match status" value="1"/>
</dbReference>
<dbReference type="AlphaFoldDB" id="A0A1I1AIZ9"/>
<organism evidence="3 4">
    <name type="scientific">Cellulomonas marina</name>
    <dbReference type="NCBI Taxonomy" id="988821"/>
    <lineage>
        <taxon>Bacteria</taxon>
        <taxon>Bacillati</taxon>
        <taxon>Actinomycetota</taxon>
        <taxon>Actinomycetes</taxon>
        <taxon>Micrococcales</taxon>
        <taxon>Cellulomonadaceae</taxon>
        <taxon>Cellulomonas</taxon>
    </lineage>
</organism>
<dbReference type="GO" id="GO:0016787">
    <property type="term" value="F:hydrolase activity"/>
    <property type="evidence" value="ECO:0007669"/>
    <property type="project" value="UniProtKB-KW"/>
</dbReference>
<accession>A0A1I1AIZ9</accession>
<dbReference type="RefSeq" id="WP_175499590.1">
    <property type="nucleotide sequence ID" value="NZ_BONM01000027.1"/>
</dbReference>
<dbReference type="PANTHER" id="PTHR48081">
    <property type="entry name" value="AB HYDROLASE SUPERFAMILY PROTEIN C4A8.06C"/>
    <property type="match status" value="1"/>
</dbReference>
<protein>
    <submittedName>
        <fullName evidence="3">Acetyl esterase/lipase</fullName>
    </submittedName>
</protein>
<evidence type="ECO:0000256" key="1">
    <source>
        <dbReference type="ARBA" id="ARBA00022801"/>
    </source>
</evidence>
<dbReference type="EMBL" id="FOKA01000019">
    <property type="protein sequence ID" value="SFB37994.1"/>
    <property type="molecule type" value="Genomic_DNA"/>
</dbReference>
<name>A0A1I1AIZ9_9CELL</name>